<sequence length="208" mass="22161">MPRISAPTVAEHRSRQLAALLDAACDLITEQGPAALTLTALARRTGLSRPGLYEYFRSREELVTAIVEDELPRAAQRIRETLRDAGPDLATQIRAYVRAQAEMMGNPRHAAVSALAVQALPATHVQRILDGHGVITAPLADALARAGIPDAELRAEFVQAVVDAAGRRIQQQDPGHGAAGIIDTAVTQILSGLTPARPSRRRNASPPA</sequence>
<dbReference type="InterPro" id="IPR001647">
    <property type="entry name" value="HTH_TetR"/>
</dbReference>
<reference evidence="4 5" key="1">
    <citation type="submission" date="2018-05" db="EMBL/GenBank/DDBJ databases">
        <title>Genomic Encyclopedia of Archaeal and Bacterial Type Strains, Phase II (KMG-II): from individual species to whole genera.</title>
        <authorList>
            <person name="Goeker M."/>
        </authorList>
    </citation>
    <scope>NUCLEOTIDE SEQUENCE [LARGE SCALE GENOMIC DNA]</scope>
    <source>
        <strain evidence="4 5">DSM 45184</strain>
    </source>
</reference>
<dbReference type="PROSITE" id="PS50977">
    <property type="entry name" value="HTH_TETR_2"/>
    <property type="match status" value="1"/>
</dbReference>
<dbReference type="GO" id="GO:0000976">
    <property type="term" value="F:transcription cis-regulatory region binding"/>
    <property type="evidence" value="ECO:0007669"/>
    <property type="project" value="TreeGrafter"/>
</dbReference>
<feature type="domain" description="HTH tetR-type" evidence="3">
    <location>
        <begin position="14"/>
        <end position="74"/>
    </location>
</feature>
<protein>
    <submittedName>
        <fullName evidence="4">TetR family transcriptional regulator</fullName>
    </submittedName>
</protein>
<dbReference type="EMBL" id="QGGR01000032">
    <property type="protein sequence ID" value="PWK31656.1"/>
    <property type="molecule type" value="Genomic_DNA"/>
</dbReference>
<dbReference type="SUPFAM" id="SSF46689">
    <property type="entry name" value="Homeodomain-like"/>
    <property type="match status" value="1"/>
</dbReference>
<dbReference type="Gene3D" id="1.10.10.60">
    <property type="entry name" value="Homeodomain-like"/>
    <property type="match status" value="1"/>
</dbReference>
<accession>A0A316ELI0</accession>
<proteinExistence type="predicted"/>
<evidence type="ECO:0000313" key="5">
    <source>
        <dbReference type="Proteomes" id="UP000245697"/>
    </source>
</evidence>
<evidence type="ECO:0000256" key="2">
    <source>
        <dbReference type="PROSITE-ProRule" id="PRU00335"/>
    </source>
</evidence>
<dbReference type="PANTHER" id="PTHR30055">
    <property type="entry name" value="HTH-TYPE TRANSCRIPTIONAL REGULATOR RUTR"/>
    <property type="match status" value="1"/>
</dbReference>
<dbReference type="Proteomes" id="UP000245697">
    <property type="component" value="Unassembled WGS sequence"/>
</dbReference>
<dbReference type="InterPro" id="IPR050109">
    <property type="entry name" value="HTH-type_TetR-like_transc_reg"/>
</dbReference>
<evidence type="ECO:0000259" key="3">
    <source>
        <dbReference type="PROSITE" id="PS50977"/>
    </source>
</evidence>
<comment type="caution">
    <text evidence="4">The sequence shown here is derived from an EMBL/GenBank/DDBJ whole genome shotgun (WGS) entry which is preliminary data.</text>
</comment>
<dbReference type="AlphaFoldDB" id="A0A316ELI0"/>
<keyword evidence="1 2" id="KW-0238">DNA-binding</keyword>
<evidence type="ECO:0000313" key="4">
    <source>
        <dbReference type="EMBL" id="PWK31656.1"/>
    </source>
</evidence>
<evidence type="ECO:0000256" key="1">
    <source>
        <dbReference type="ARBA" id="ARBA00023125"/>
    </source>
</evidence>
<dbReference type="RefSeq" id="WP_109602058.1">
    <property type="nucleotide sequence ID" value="NZ_BONA01000088.1"/>
</dbReference>
<feature type="DNA-binding region" description="H-T-H motif" evidence="2">
    <location>
        <begin position="37"/>
        <end position="56"/>
    </location>
</feature>
<dbReference type="OrthoDB" id="4709704at2"/>
<organism evidence="4 5">
    <name type="scientific">Actinoplanes xinjiangensis</name>
    <dbReference type="NCBI Taxonomy" id="512350"/>
    <lineage>
        <taxon>Bacteria</taxon>
        <taxon>Bacillati</taxon>
        <taxon>Actinomycetota</taxon>
        <taxon>Actinomycetes</taxon>
        <taxon>Micromonosporales</taxon>
        <taxon>Micromonosporaceae</taxon>
        <taxon>Actinoplanes</taxon>
    </lineage>
</organism>
<dbReference type="GO" id="GO:0003700">
    <property type="term" value="F:DNA-binding transcription factor activity"/>
    <property type="evidence" value="ECO:0007669"/>
    <property type="project" value="TreeGrafter"/>
</dbReference>
<dbReference type="Gene3D" id="1.10.357.10">
    <property type="entry name" value="Tetracycline Repressor, domain 2"/>
    <property type="match status" value="1"/>
</dbReference>
<dbReference type="PANTHER" id="PTHR30055:SF226">
    <property type="entry name" value="HTH-TYPE TRANSCRIPTIONAL REGULATOR PKSA"/>
    <property type="match status" value="1"/>
</dbReference>
<keyword evidence="5" id="KW-1185">Reference proteome</keyword>
<dbReference type="InterPro" id="IPR009057">
    <property type="entry name" value="Homeodomain-like_sf"/>
</dbReference>
<dbReference type="PRINTS" id="PR00455">
    <property type="entry name" value="HTHTETR"/>
</dbReference>
<name>A0A316ELI0_9ACTN</name>
<gene>
    <name evidence="4" type="ORF">BC793_1325</name>
</gene>
<dbReference type="Pfam" id="PF00440">
    <property type="entry name" value="TetR_N"/>
    <property type="match status" value="1"/>
</dbReference>